<evidence type="ECO:0000256" key="4">
    <source>
        <dbReference type="ARBA" id="ARBA00022801"/>
    </source>
</evidence>
<evidence type="ECO:0000259" key="8">
    <source>
        <dbReference type="Pfam" id="PF03167"/>
    </source>
</evidence>
<name>A0A9W5LF48_9BACI</name>
<protein>
    <recommendedName>
        <fullName evidence="8">Uracil-DNA glycosylase-like domain-containing protein</fullName>
    </recommendedName>
</protein>
<sequence>MSFILDPVSKNREYRELVHQRKQCTLCQGVKNPAVILDGRYDSNHINPWTRWCGNLNAKVMVIGQDWGHAEAFIRNKGQVNPLNKTNNKLIEMLSLIGVNVEDTYLTNAILCMKETENLSGTTKTAWYRNCGEHFLKRQIEIVTPKIIITLGVKAFRTVKRVYNIKCSNYLRDVVKYGEPVMINETKWFPVYHIGKLAQSSRPLDKQRQDWVRIKNFV</sequence>
<evidence type="ECO:0000256" key="1">
    <source>
        <dbReference type="ARBA" id="ARBA00022485"/>
    </source>
</evidence>
<feature type="domain" description="Uracil-DNA glycosylase-like" evidence="8">
    <location>
        <begin position="54"/>
        <end position="201"/>
    </location>
</feature>
<evidence type="ECO:0000256" key="2">
    <source>
        <dbReference type="ARBA" id="ARBA00022723"/>
    </source>
</evidence>
<dbReference type="InterPro" id="IPR005122">
    <property type="entry name" value="Uracil-DNA_glycosylase-like"/>
</dbReference>
<organism evidence="9 10">
    <name type="scientific">Bacillus inaquosorum KCTC 13429</name>
    <dbReference type="NCBI Taxonomy" id="1236548"/>
    <lineage>
        <taxon>Bacteria</taxon>
        <taxon>Bacillati</taxon>
        <taxon>Bacillota</taxon>
        <taxon>Bacilli</taxon>
        <taxon>Bacillales</taxon>
        <taxon>Bacillaceae</taxon>
        <taxon>Bacillus</taxon>
    </lineage>
</organism>
<dbReference type="Gene3D" id="3.40.470.10">
    <property type="entry name" value="Uracil-DNA glycosylase-like domain"/>
    <property type="match status" value="1"/>
</dbReference>
<proteinExistence type="predicted"/>
<dbReference type="EMBL" id="AMXN01000009">
    <property type="protein sequence ID" value="ELS59576.1"/>
    <property type="molecule type" value="Genomic_DNA"/>
</dbReference>
<evidence type="ECO:0000256" key="7">
    <source>
        <dbReference type="ARBA" id="ARBA00023204"/>
    </source>
</evidence>
<keyword evidence="10" id="KW-1185">Reference proteome</keyword>
<keyword evidence="7" id="KW-0234">DNA repair</keyword>
<dbReference type="SUPFAM" id="SSF52141">
    <property type="entry name" value="Uracil-DNA glycosylase-like"/>
    <property type="match status" value="1"/>
</dbReference>
<dbReference type="InterPro" id="IPR051536">
    <property type="entry name" value="UDG_Type-4/5"/>
</dbReference>
<keyword evidence="4" id="KW-0378">Hydrolase</keyword>
<keyword evidence="1" id="KW-0004">4Fe-4S</keyword>
<keyword evidence="3" id="KW-0227">DNA damage</keyword>
<dbReference type="Pfam" id="PF03167">
    <property type="entry name" value="UDG"/>
    <property type="match status" value="1"/>
</dbReference>
<evidence type="ECO:0000313" key="9">
    <source>
        <dbReference type="EMBL" id="ELS59576.1"/>
    </source>
</evidence>
<evidence type="ECO:0000256" key="3">
    <source>
        <dbReference type="ARBA" id="ARBA00022763"/>
    </source>
</evidence>
<evidence type="ECO:0000256" key="5">
    <source>
        <dbReference type="ARBA" id="ARBA00023004"/>
    </source>
</evidence>
<comment type="caution">
    <text evidence="9">The sequence shown here is derived from an EMBL/GenBank/DDBJ whole genome shotgun (WGS) entry which is preliminary data.</text>
</comment>
<dbReference type="AlphaFoldDB" id="A0A9W5LF48"/>
<keyword evidence="6" id="KW-0411">Iron-sulfur</keyword>
<gene>
    <name evidence="9" type="ORF">BSI_39570</name>
</gene>
<dbReference type="RefSeq" id="WP_003241789.1">
    <property type="nucleotide sequence ID" value="NZ_AMXN01000009.1"/>
</dbReference>
<accession>A0A9W5LF48</accession>
<dbReference type="GO" id="GO:0046872">
    <property type="term" value="F:metal ion binding"/>
    <property type="evidence" value="ECO:0007669"/>
    <property type="project" value="UniProtKB-KW"/>
</dbReference>
<dbReference type="InterPro" id="IPR036895">
    <property type="entry name" value="Uracil-DNA_glycosylase-like_sf"/>
</dbReference>
<dbReference type="Proteomes" id="UP000011182">
    <property type="component" value="Unassembled WGS sequence"/>
</dbReference>
<dbReference type="GO" id="GO:0097506">
    <property type="term" value="F:deaminated base DNA N-glycosylase activity"/>
    <property type="evidence" value="ECO:0007669"/>
    <property type="project" value="UniProtKB-ARBA"/>
</dbReference>
<reference evidence="9 10" key="1">
    <citation type="journal article" date="2014" name="Syst. Appl. Microbiol.">
        <title>Genomic insights into the taxonomic status of the three subspecies of Bacillus subtilis.</title>
        <authorList>
            <person name="Yi H."/>
            <person name="Chun J."/>
            <person name="Cha C.J."/>
        </authorList>
    </citation>
    <scope>NUCLEOTIDE SEQUENCE [LARGE SCALE GENOMIC DNA]</scope>
    <source>
        <strain evidence="9 10">KCTC 13429</strain>
    </source>
</reference>
<dbReference type="PANTHER" id="PTHR33693">
    <property type="entry name" value="TYPE-5 URACIL-DNA GLYCOSYLASE"/>
    <property type="match status" value="1"/>
</dbReference>
<dbReference type="GO" id="GO:0051539">
    <property type="term" value="F:4 iron, 4 sulfur cluster binding"/>
    <property type="evidence" value="ECO:0007669"/>
    <property type="project" value="UniProtKB-KW"/>
</dbReference>
<evidence type="ECO:0000256" key="6">
    <source>
        <dbReference type="ARBA" id="ARBA00023014"/>
    </source>
</evidence>
<dbReference type="GO" id="GO:0006281">
    <property type="term" value="P:DNA repair"/>
    <property type="evidence" value="ECO:0007669"/>
    <property type="project" value="UniProtKB-KW"/>
</dbReference>
<keyword evidence="5" id="KW-0408">Iron</keyword>
<keyword evidence="2" id="KW-0479">Metal-binding</keyword>
<evidence type="ECO:0000313" key="10">
    <source>
        <dbReference type="Proteomes" id="UP000011182"/>
    </source>
</evidence>